<gene>
    <name evidence="2" type="ORF">NBO_16g0071</name>
</gene>
<organism evidence="2 3">
    <name type="scientific">Nosema bombycis (strain CQ1 / CVCC 102059)</name>
    <name type="common">Microsporidian parasite</name>
    <name type="synonym">Pebrine of silkworm</name>
    <dbReference type="NCBI Taxonomy" id="578461"/>
    <lineage>
        <taxon>Eukaryota</taxon>
        <taxon>Fungi</taxon>
        <taxon>Fungi incertae sedis</taxon>
        <taxon>Microsporidia</taxon>
        <taxon>Nosematidae</taxon>
        <taxon>Nosema</taxon>
    </lineage>
</organism>
<dbReference type="EMBL" id="KB908924">
    <property type="protein sequence ID" value="EOB14787.1"/>
    <property type="molecule type" value="Genomic_DNA"/>
</dbReference>
<feature type="transmembrane region" description="Helical" evidence="1">
    <location>
        <begin position="259"/>
        <end position="280"/>
    </location>
</feature>
<evidence type="ECO:0000256" key="1">
    <source>
        <dbReference type="SAM" id="Phobius"/>
    </source>
</evidence>
<feature type="transmembrane region" description="Helical" evidence="1">
    <location>
        <begin position="63"/>
        <end position="80"/>
    </location>
</feature>
<dbReference type="GO" id="GO:0016301">
    <property type="term" value="F:kinase activity"/>
    <property type="evidence" value="ECO:0007669"/>
    <property type="project" value="UniProtKB-KW"/>
</dbReference>
<feature type="transmembrane region" description="Helical" evidence="1">
    <location>
        <begin position="292"/>
        <end position="310"/>
    </location>
</feature>
<dbReference type="AlphaFoldDB" id="R0KX37"/>
<sequence>MKLISNGFNDSLSGFQICNRFNNMEVIRVIVVSVVSLFFPNLLNIILCCCSDKFNIFQSLSKATEIISSIVSGLFIVLFFKNLFEAVFDLEFLLSIASPILFLGTVLLLVSLVYMCFSKCCNKRNKAYEVVSFSIGRYSLKKMPLSRFSSNKVGCCNFMRRKTGFNNSYLDMIYLTFTFFHGFNTGLGFNVKKYFSWYNMIIYLYKFIEFCRLKQATKKLSYKKITTFFFIFIFSLATPIGMVLRGLFTNFGLSRDIQIFSLCDSFFIESSFVMALVELITPSPGQYPGKKAKFGLTFLSILFFSFWFFFEIPWFTILLKIIF</sequence>
<feature type="transmembrane region" description="Helical" evidence="1">
    <location>
        <begin position="29"/>
        <end position="51"/>
    </location>
</feature>
<reference evidence="2 3" key="1">
    <citation type="journal article" date="2013" name="BMC Genomics">
        <title>Comparative genomics of parasitic silkworm microsporidia reveal an association between genome expansion and host adaptation.</title>
        <authorList>
            <person name="Pan G."/>
            <person name="Xu J."/>
            <person name="Li T."/>
            <person name="Xia Q."/>
            <person name="Liu S.L."/>
            <person name="Zhang G."/>
            <person name="Li S."/>
            <person name="Li C."/>
            <person name="Liu H."/>
            <person name="Yang L."/>
            <person name="Liu T."/>
            <person name="Zhang X."/>
            <person name="Wu Z."/>
            <person name="Fan W."/>
            <person name="Dang X."/>
            <person name="Xiang H."/>
            <person name="Tao M."/>
            <person name="Li Y."/>
            <person name="Hu J."/>
            <person name="Li Z."/>
            <person name="Lin L."/>
            <person name="Luo J."/>
            <person name="Geng L."/>
            <person name="Wang L."/>
            <person name="Long M."/>
            <person name="Wan Y."/>
            <person name="He N."/>
            <person name="Zhang Z."/>
            <person name="Lu C."/>
            <person name="Keeling P.J."/>
            <person name="Wang J."/>
            <person name="Xiang Z."/>
            <person name="Zhou Z."/>
        </authorList>
    </citation>
    <scope>NUCLEOTIDE SEQUENCE [LARGE SCALE GENOMIC DNA]</scope>
    <source>
        <strain evidence="3">CQ1 / CVCC 102059</strain>
    </source>
</reference>
<protein>
    <submittedName>
        <fullName evidence="2">Carbohydrate kinase</fullName>
    </submittedName>
</protein>
<dbReference type="Proteomes" id="UP000016927">
    <property type="component" value="Unassembled WGS sequence"/>
</dbReference>
<feature type="transmembrane region" description="Helical" evidence="1">
    <location>
        <begin position="92"/>
        <end position="117"/>
    </location>
</feature>
<evidence type="ECO:0000313" key="2">
    <source>
        <dbReference type="EMBL" id="EOB14787.1"/>
    </source>
</evidence>
<name>R0KX37_NOSB1</name>
<keyword evidence="2" id="KW-0418">Kinase</keyword>
<keyword evidence="2" id="KW-0808">Transferase</keyword>
<feature type="transmembrane region" description="Helical" evidence="1">
    <location>
        <begin position="169"/>
        <end position="189"/>
    </location>
</feature>
<keyword evidence="1" id="KW-0472">Membrane</keyword>
<accession>R0KX37</accession>
<keyword evidence="1" id="KW-1133">Transmembrane helix</keyword>
<evidence type="ECO:0000313" key="3">
    <source>
        <dbReference type="Proteomes" id="UP000016927"/>
    </source>
</evidence>
<keyword evidence="3" id="KW-1185">Reference proteome</keyword>
<dbReference type="HOGENOM" id="CLU_1005086_0_0_1"/>
<feature type="transmembrane region" description="Helical" evidence="1">
    <location>
        <begin position="225"/>
        <end position="247"/>
    </location>
</feature>
<keyword evidence="1" id="KW-0812">Transmembrane</keyword>
<dbReference type="VEuPathDB" id="MicrosporidiaDB:NBO_16g0071"/>
<proteinExistence type="predicted"/>